<dbReference type="PANTHER" id="PTHR47640:SF10">
    <property type="entry name" value="TRNA SELENOCYSTEINE 1-ASSOCIATED PROTEIN 1-RELATED"/>
    <property type="match status" value="1"/>
</dbReference>
<dbReference type="InterPro" id="IPR035979">
    <property type="entry name" value="RBD_domain_sf"/>
</dbReference>
<dbReference type="GO" id="GO:0005829">
    <property type="term" value="C:cytosol"/>
    <property type="evidence" value="ECO:0007669"/>
    <property type="project" value="TreeGrafter"/>
</dbReference>
<evidence type="ECO:0000256" key="1">
    <source>
        <dbReference type="ARBA" id="ARBA00022737"/>
    </source>
</evidence>
<keyword evidence="1" id="KW-0677">Repeat</keyword>
<keyword evidence="2 3" id="KW-0694">RNA-binding</keyword>
<dbReference type="Pfam" id="PF00076">
    <property type="entry name" value="RRM_1"/>
    <property type="match status" value="3"/>
</dbReference>
<proteinExistence type="predicted"/>
<dbReference type="Proteomes" id="UP000221165">
    <property type="component" value="Unassembled WGS sequence"/>
</dbReference>
<feature type="compositionally biased region" description="Polar residues" evidence="4">
    <location>
        <begin position="166"/>
        <end position="176"/>
    </location>
</feature>
<dbReference type="CDD" id="cd00590">
    <property type="entry name" value="RRM_SF"/>
    <property type="match status" value="1"/>
</dbReference>
<gene>
    <name evidence="6" type="ORF">CSUI_004650</name>
</gene>
<sequence>MATATVPYGFRGSFAIRLAAETLSTISGQTTTQRVEGIAPADEVTAPGDTAKSSSTGRPKERRTLWMGDLDRAELPVDETYVRNDMFLEFSAFITHVRVCRDKITRLPSFGFVEFANEKHAQYVLEHMNGRFVPGRCHKYRLNWANFNLTEKPEARATFSRPPELNRTTNETTKPAEQTARRLTDSSSRQPQGSPPPDSVSLWIGSLDPATAREEVEELFQQHYASVCFVKLIMDPSTGTCRGFGFVHFRDPEEAERALGEMNGAICRGRRIRVNRSNNSRVTGHGSSQDPSVQSAMAKLYAATALQAQKIAQDYCGGFVPTKRKRGVLAGGATARVVVRGLDPVCTEEEVECHLSHFGEIIQTKVVPGGKAYVTFAEPQAADNAVVYMTGCFIGANRVGLEHAEAPAEGGCADAATADGRYWSHYQMTDGDYSSYGARTIYSGVSSWGDTPTGCIAGTEAWPGTEVQHYYAGDSGAGDAMGLPDAVGYANPSLLVPEAGDQGQCLAGVPVQGSQQTSYVNRALQKGSVDHAKRKGLIAATEEELSGGLFHDVDPAMVPADMLPPPMMADQTVLTKGTLERHVFFSVPGCAMRLRGPEEDEGFKDLVDEVEVCESMMHAEQERQVARKQIAKARLHEEDQEMVYDTPYATVLCF</sequence>
<dbReference type="SMART" id="SM00360">
    <property type="entry name" value="RRM"/>
    <property type="match status" value="3"/>
</dbReference>
<dbReference type="SUPFAM" id="SSF54928">
    <property type="entry name" value="RNA-binding domain, RBD"/>
    <property type="match status" value="2"/>
</dbReference>
<accession>A0A2C6KZR0</accession>
<dbReference type="EMBL" id="MIGC01002201">
    <property type="protein sequence ID" value="PHJ21508.1"/>
    <property type="molecule type" value="Genomic_DNA"/>
</dbReference>
<evidence type="ECO:0000313" key="6">
    <source>
        <dbReference type="EMBL" id="PHJ21508.1"/>
    </source>
</evidence>
<feature type="region of interest" description="Disordered" evidence="4">
    <location>
        <begin position="38"/>
        <end position="60"/>
    </location>
</feature>
<evidence type="ECO:0000256" key="3">
    <source>
        <dbReference type="PROSITE-ProRule" id="PRU00176"/>
    </source>
</evidence>
<dbReference type="InterPro" id="IPR000504">
    <property type="entry name" value="RRM_dom"/>
</dbReference>
<dbReference type="InterPro" id="IPR012677">
    <property type="entry name" value="Nucleotide-bd_a/b_plait_sf"/>
</dbReference>
<dbReference type="OrthoDB" id="329128at2759"/>
<evidence type="ECO:0000256" key="2">
    <source>
        <dbReference type="ARBA" id="ARBA00022884"/>
    </source>
</evidence>
<comment type="caution">
    <text evidence="6">The sequence shown here is derived from an EMBL/GenBank/DDBJ whole genome shotgun (WGS) entry which is preliminary data.</text>
</comment>
<keyword evidence="7" id="KW-1185">Reference proteome</keyword>
<organism evidence="6 7">
    <name type="scientific">Cystoisospora suis</name>
    <dbReference type="NCBI Taxonomy" id="483139"/>
    <lineage>
        <taxon>Eukaryota</taxon>
        <taxon>Sar</taxon>
        <taxon>Alveolata</taxon>
        <taxon>Apicomplexa</taxon>
        <taxon>Conoidasida</taxon>
        <taxon>Coccidia</taxon>
        <taxon>Eucoccidiorida</taxon>
        <taxon>Eimeriorina</taxon>
        <taxon>Sarcocystidae</taxon>
        <taxon>Cystoisospora</taxon>
    </lineage>
</organism>
<feature type="domain" description="RRM" evidence="5">
    <location>
        <begin position="200"/>
        <end position="279"/>
    </location>
</feature>
<dbReference type="PANTHER" id="PTHR47640">
    <property type="entry name" value="TRNA SELENOCYSTEINE 1-ASSOCIATED PROTEIN 1-RELATED-RELATED"/>
    <property type="match status" value="1"/>
</dbReference>
<protein>
    <submittedName>
        <fullName evidence="6">Rna recognition motif-containing protein</fullName>
    </submittedName>
</protein>
<feature type="domain" description="RRM" evidence="5">
    <location>
        <begin position="63"/>
        <end position="147"/>
    </location>
</feature>
<evidence type="ECO:0000259" key="5">
    <source>
        <dbReference type="PROSITE" id="PS50102"/>
    </source>
</evidence>
<feature type="region of interest" description="Disordered" evidence="4">
    <location>
        <begin position="155"/>
        <end position="202"/>
    </location>
</feature>
<dbReference type="Gene3D" id="3.30.70.330">
    <property type="match status" value="3"/>
</dbReference>
<feature type="domain" description="RRM" evidence="5">
    <location>
        <begin position="335"/>
        <end position="406"/>
    </location>
</feature>
<dbReference type="GeneID" id="94428046"/>
<reference evidence="6 7" key="1">
    <citation type="journal article" date="2017" name="Int. J. Parasitol.">
        <title>The genome of the protozoan parasite Cystoisospora suis and a reverse vaccinology approach to identify vaccine candidates.</title>
        <authorList>
            <person name="Palmieri N."/>
            <person name="Shrestha A."/>
            <person name="Ruttkowski B."/>
            <person name="Beck T."/>
            <person name="Vogl C."/>
            <person name="Tomley F."/>
            <person name="Blake D.P."/>
            <person name="Joachim A."/>
        </authorList>
    </citation>
    <scope>NUCLEOTIDE SEQUENCE [LARGE SCALE GENOMIC DNA]</scope>
    <source>
        <strain evidence="6 7">Wien I</strain>
    </source>
</reference>
<evidence type="ECO:0000256" key="4">
    <source>
        <dbReference type="SAM" id="MobiDB-lite"/>
    </source>
</evidence>
<name>A0A2C6KZR0_9APIC</name>
<dbReference type="AlphaFoldDB" id="A0A2C6KZR0"/>
<dbReference type="VEuPathDB" id="ToxoDB:CSUI_004650"/>
<dbReference type="GO" id="GO:0003729">
    <property type="term" value="F:mRNA binding"/>
    <property type="evidence" value="ECO:0007669"/>
    <property type="project" value="InterPro"/>
</dbReference>
<dbReference type="PROSITE" id="PS50102">
    <property type="entry name" value="RRM"/>
    <property type="match status" value="3"/>
</dbReference>
<dbReference type="RefSeq" id="XP_067923190.1">
    <property type="nucleotide sequence ID" value="XM_068064835.1"/>
</dbReference>
<dbReference type="InterPro" id="IPR050825">
    <property type="entry name" value="RBM42_RBP45_47-like"/>
</dbReference>
<evidence type="ECO:0000313" key="7">
    <source>
        <dbReference type="Proteomes" id="UP000221165"/>
    </source>
</evidence>